<dbReference type="AlphaFoldDB" id="A0A4C1ZP90"/>
<dbReference type="Proteomes" id="UP000299102">
    <property type="component" value="Unassembled WGS sequence"/>
</dbReference>
<evidence type="ECO:0000256" key="3">
    <source>
        <dbReference type="ARBA" id="ARBA00022618"/>
    </source>
</evidence>
<sequence>MDCVNDSIDFAKFTNPTKYMENLTPHKIAVVAFIREFCMLKQSLREPGIDKTELNHVEMEPKHRKDFCILALKLIQKLNSVEQLLGTTPVSPLPTEESKPVEYSIKMGFIDRDVNFEECQWSRKQAALFTAQQANLIEINEPKAMPPKQLQKTIKQIINDIPDYADVHFLSFLNCLRVKEFCGAQVSLYNYFDRTIFTPGTSTMCNDRNKSFRYAALNRAAMHFQFGHKDMAMESVHEAMLLAQEAGDAACLAHIAAWAARAGSPTARGALLPAAARRPRPPHAPTSAAAPTAAAAAVCTQLLAQHRALNAAHPAHVFNVHLHI</sequence>
<dbReference type="GO" id="GO:0005680">
    <property type="term" value="C:anaphase-promoting complex"/>
    <property type="evidence" value="ECO:0007669"/>
    <property type="project" value="InterPro"/>
</dbReference>
<dbReference type="GO" id="GO:0045842">
    <property type="term" value="P:positive regulation of mitotic metaphase/anaphase transition"/>
    <property type="evidence" value="ECO:0007669"/>
    <property type="project" value="TreeGrafter"/>
</dbReference>
<evidence type="ECO:0000313" key="8">
    <source>
        <dbReference type="EMBL" id="GBP89152.1"/>
    </source>
</evidence>
<keyword evidence="3" id="KW-0132">Cell division</keyword>
<evidence type="ECO:0000256" key="1">
    <source>
        <dbReference type="ARBA" id="ARBA00007450"/>
    </source>
</evidence>
<keyword evidence="6" id="KW-0131">Cell cycle</keyword>
<evidence type="ECO:0000256" key="5">
    <source>
        <dbReference type="ARBA" id="ARBA00022786"/>
    </source>
</evidence>
<dbReference type="GO" id="GO:0070979">
    <property type="term" value="P:protein K11-linked ubiquitination"/>
    <property type="evidence" value="ECO:0007669"/>
    <property type="project" value="TreeGrafter"/>
</dbReference>
<evidence type="ECO:0000256" key="4">
    <source>
        <dbReference type="ARBA" id="ARBA00022776"/>
    </source>
</evidence>
<dbReference type="EMBL" id="BGZK01001978">
    <property type="protein sequence ID" value="GBP89152.1"/>
    <property type="molecule type" value="Genomic_DNA"/>
</dbReference>
<dbReference type="GO" id="GO:0031145">
    <property type="term" value="P:anaphase-promoting complex-dependent catabolic process"/>
    <property type="evidence" value="ECO:0007669"/>
    <property type="project" value="TreeGrafter"/>
</dbReference>
<evidence type="ECO:0000256" key="6">
    <source>
        <dbReference type="ARBA" id="ARBA00023306"/>
    </source>
</evidence>
<dbReference type="PANTHER" id="PTHR12830">
    <property type="entry name" value="ANAPHASE-PROMOTING COMPLEX SUBUNIT 5"/>
    <property type="match status" value="1"/>
</dbReference>
<keyword evidence="4" id="KW-0498">Mitosis</keyword>
<protein>
    <recommendedName>
        <fullName evidence="2">Anaphase-promoting complex subunit 5</fullName>
    </recommendedName>
</protein>
<dbReference type="STRING" id="151549.A0A4C1ZP90"/>
<proteinExistence type="inferred from homology"/>
<dbReference type="GO" id="GO:0051301">
    <property type="term" value="P:cell division"/>
    <property type="evidence" value="ECO:0007669"/>
    <property type="project" value="UniProtKB-KW"/>
</dbReference>
<name>A0A4C1ZP90_EUMVA</name>
<organism evidence="8 9">
    <name type="scientific">Eumeta variegata</name>
    <name type="common">Bagworm moth</name>
    <name type="synonym">Eumeta japonica</name>
    <dbReference type="NCBI Taxonomy" id="151549"/>
    <lineage>
        <taxon>Eukaryota</taxon>
        <taxon>Metazoa</taxon>
        <taxon>Ecdysozoa</taxon>
        <taxon>Arthropoda</taxon>
        <taxon>Hexapoda</taxon>
        <taxon>Insecta</taxon>
        <taxon>Pterygota</taxon>
        <taxon>Neoptera</taxon>
        <taxon>Endopterygota</taxon>
        <taxon>Lepidoptera</taxon>
        <taxon>Glossata</taxon>
        <taxon>Ditrysia</taxon>
        <taxon>Tineoidea</taxon>
        <taxon>Psychidae</taxon>
        <taxon>Oiketicinae</taxon>
        <taxon>Eumeta</taxon>
    </lineage>
</organism>
<dbReference type="PANTHER" id="PTHR12830:SF9">
    <property type="entry name" value="ANAPHASE-PROMOTING COMPLEX SUBUNIT 5"/>
    <property type="match status" value="1"/>
</dbReference>
<reference evidence="8 9" key="1">
    <citation type="journal article" date="2019" name="Commun. Biol.">
        <title>The bagworm genome reveals a unique fibroin gene that provides high tensile strength.</title>
        <authorList>
            <person name="Kono N."/>
            <person name="Nakamura H."/>
            <person name="Ohtoshi R."/>
            <person name="Tomita M."/>
            <person name="Numata K."/>
            <person name="Arakawa K."/>
        </authorList>
    </citation>
    <scope>NUCLEOTIDE SEQUENCE [LARGE SCALE GENOMIC DNA]</scope>
</reference>
<keyword evidence="9" id="KW-1185">Reference proteome</keyword>
<evidence type="ECO:0000256" key="2">
    <source>
        <dbReference type="ARBA" id="ARBA00016066"/>
    </source>
</evidence>
<evidence type="ECO:0000259" key="7">
    <source>
        <dbReference type="Pfam" id="PF12862"/>
    </source>
</evidence>
<keyword evidence="5" id="KW-0833">Ubl conjugation pathway</keyword>
<dbReference type="Pfam" id="PF12862">
    <property type="entry name" value="ANAPC5"/>
    <property type="match status" value="1"/>
</dbReference>
<comment type="similarity">
    <text evidence="1">Belongs to the APC5 family.</text>
</comment>
<gene>
    <name evidence="8" type="primary">Anapc5</name>
    <name evidence="8" type="ORF">EVAR_89469_1</name>
</gene>
<evidence type="ECO:0000313" key="9">
    <source>
        <dbReference type="Proteomes" id="UP000299102"/>
    </source>
</evidence>
<dbReference type="InterPro" id="IPR037679">
    <property type="entry name" value="Apc5"/>
</dbReference>
<accession>A0A4C1ZP90</accession>
<feature type="domain" description="Anaphase-promoting complex subunit 5" evidence="7">
    <location>
        <begin position="168"/>
        <end position="260"/>
    </location>
</feature>
<comment type="caution">
    <text evidence="8">The sequence shown here is derived from an EMBL/GenBank/DDBJ whole genome shotgun (WGS) entry which is preliminary data.</text>
</comment>
<dbReference type="InterPro" id="IPR026000">
    <property type="entry name" value="Apc5_dom"/>
</dbReference>
<dbReference type="OrthoDB" id="2504561at2759"/>